<organism evidence="4 5">
    <name type="scientific">Cymbomonas tetramitiformis</name>
    <dbReference type="NCBI Taxonomy" id="36881"/>
    <lineage>
        <taxon>Eukaryota</taxon>
        <taxon>Viridiplantae</taxon>
        <taxon>Chlorophyta</taxon>
        <taxon>Pyramimonadophyceae</taxon>
        <taxon>Pyramimonadales</taxon>
        <taxon>Pyramimonadaceae</taxon>
        <taxon>Cymbomonas</taxon>
    </lineage>
</organism>
<sequence>MLAAEVDEGASCDAGNWGWTKEHLVTLAAGVDKGASCDAGSGWTKEHLVMLEAGVDKGASCDAGSAANEATNVRSEECDTVYTDLRLVTRMLAMGHGVDKKCDAVAPALDRCVRFFEAADLQSAVEMLNFGLTLGGFTPAERNGQGKVTEKAMLKPPARERPHFVAALMEAAEQCVEVLVVQLGFKIPEVPQQSASENRTSDKPAREDDDDNEENEEEAPGEEFFAETEEEAIAPELKNKKRMDAYLASVIPGYAPAAQKGGLSVFRLRERPSAKLRKTVVADPATGEMKSVSIPRLTKDQFLEQNMEMLEILETKEERAQFRQYVAWVMKLADRHSWTEVYDFDAQVRSDIEDGRLDSWDPIRLGHRFQYEYAPAQREAQSLLEERNRNKGHRREQGAEKGKKDGICDFFQKKEGCKKGKDCNFIHVCRSCKSPEHGQASCEK</sequence>
<feature type="region of interest" description="Disordered" evidence="2">
    <location>
        <begin position="192"/>
        <end position="229"/>
    </location>
</feature>
<keyword evidence="1" id="KW-0862">Zinc</keyword>
<evidence type="ECO:0000313" key="5">
    <source>
        <dbReference type="Proteomes" id="UP001190700"/>
    </source>
</evidence>
<keyword evidence="1" id="KW-0479">Metal-binding</keyword>
<dbReference type="EMBL" id="LGRX02003020">
    <property type="protein sequence ID" value="KAK3283108.1"/>
    <property type="molecule type" value="Genomic_DNA"/>
</dbReference>
<evidence type="ECO:0000259" key="3">
    <source>
        <dbReference type="PROSITE" id="PS50103"/>
    </source>
</evidence>
<dbReference type="InterPro" id="IPR000571">
    <property type="entry name" value="Znf_CCCH"/>
</dbReference>
<dbReference type="GO" id="GO:0008270">
    <property type="term" value="F:zinc ion binding"/>
    <property type="evidence" value="ECO:0007669"/>
    <property type="project" value="UniProtKB-KW"/>
</dbReference>
<reference evidence="4 5" key="1">
    <citation type="journal article" date="2015" name="Genome Biol. Evol.">
        <title>Comparative Genomics of a Bacterivorous Green Alga Reveals Evolutionary Causalities and Consequences of Phago-Mixotrophic Mode of Nutrition.</title>
        <authorList>
            <person name="Burns J.A."/>
            <person name="Paasch A."/>
            <person name="Narechania A."/>
            <person name="Kim E."/>
        </authorList>
    </citation>
    <scope>NUCLEOTIDE SEQUENCE [LARGE SCALE GENOMIC DNA]</scope>
    <source>
        <strain evidence="4 5">PLY_AMNH</strain>
    </source>
</reference>
<proteinExistence type="predicted"/>
<feature type="compositionally biased region" description="Acidic residues" evidence="2">
    <location>
        <begin position="207"/>
        <end position="229"/>
    </location>
</feature>
<dbReference type="Proteomes" id="UP001190700">
    <property type="component" value="Unassembled WGS sequence"/>
</dbReference>
<protein>
    <recommendedName>
        <fullName evidence="3">C3H1-type domain-containing protein</fullName>
    </recommendedName>
</protein>
<evidence type="ECO:0000313" key="4">
    <source>
        <dbReference type="EMBL" id="KAK3283108.1"/>
    </source>
</evidence>
<dbReference type="AlphaFoldDB" id="A0AAE0GS05"/>
<keyword evidence="5" id="KW-1185">Reference proteome</keyword>
<comment type="caution">
    <text evidence="4">The sequence shown here is derived from an EMBL/GenBank/DDBJ whole genome shotgun (WGS) entry which is preliminary data.</text>
</comment>
<feature type="zinc finger region" description="C3H1-type" evidence="1">
    <location>
        <begin position="402"/>
        <end position="430"/>
    </location>
</feature>
<dbReference type="PROSITE" id="PS50103">
    <property type="entry name" value="ZF_C3H1"/>
    <property type="match status" value="1"/>
</dbReference>
<gene>
    <name evidence="4" type="ORF">CYMTET_9186</name>
</gene>
<accession>A0AAE0GS05</accession>
<feature type="domain" description="C3H1-type" evidence="3">
    <location>
        <begin position="402"/>
        <end position="430"/>
    </location>
</feature>
<evidence type="ECO:0000256" key="1">
    <source>
        <dbReference type="PROSITE-ProRule" id="PRU00723"/>
    </source>
</evidence>
<name>A0AAE0GS05_9CHLO</name>
<keyword evidence="1" id="KW-0863">Zinc-finger</keyword>
<evidence type="ECO:0000256" key="2">
    <source>
        <dbReference type="SAM" id="MobiDB-lite"/>
    </source>
</evidence>